<comment type="caution">
    <text evidence="1">The sequence shown here is derived from an EMBL/GenBank/DDBJ whole genome shotgun (WGS) entry which is preliminary data.</text>
</comment>
<keyword evidence="2" id="KW-1185">Reference proteome</keyword>
<dbReference type="EMBL" id="CAJJDM010000093">
    <property type="protein sequence ID" value="CAD8092472.1"/>
    <property type="molecule type" value="Genomic_DNA"/>
</dbReference>
<dbReference type="OMA" id="FRDSHSK"/>
<evidence type="ECO:0000313" key="2">
    <source>
        <dbReference type="Proteomes" id="UP000688137"/>
    </source>
</evidence>
<name>A0A8S1NK47_PARPR</name>
<dbReference type="Proteomes" id="UP000688137">
    <property type="component" value="Unassembled WGS sequence"/>
</dbReference>
<proteinExistence type="predicted"/>
<accession>A0A8S1NK47</accession>
<dbReference type="AlphaFoldDB" id="A0A8S1NK47"/>
<sequence>MNFSNLEIDKLYKVPINFEMDFRDSHSKMKNIDSSRASFSKKEKRNRKFFLKRSVFFVSICKQTGNIELYLGSDFLHIEIMQGGHFPLNQYSIKDIKSETFVNDVDFKEQNVGNSLKLASTQIQKQVNQMQKIECTKNPFSCSISNKQRLKENLKENFTNIFDSLDWYIREKTNKNSAIETAKSILKAQHNDIMKILYQK</sequence>
<evidence type="ECO:0000313" key="1">
    <source>
        <dbReference type="EMBL" id="CAD8092472.1"/>
    </source>
</evidence>
<protein>
    <submittedName>
        <fullName evidence="1">Uncharacterized protein</fullName>
    </submittedName>
</protein>
<gene>
    <name evidence="1" type="ORF">PPRIM_AZ9-3.1.T0900204</name>
</gene>
<reference evidence="1" key="1">
    <citation type="submission" date="2021-01" db="EMBL/GenBank/DDBJ databases">
        <authorList>
            <consortium name="Genoscope - CEA"/>
            <person name="William W."/>
        </authorList>
    </citation>
    <scope>NUCLEOTIDE SEQUENCE</scope>
</reference>
<organism evidence="1 2">
    <name type="scientific">Paramecium primaurelia</name>
    <dbReference type="NCBI Taxonomy" id="5886"/>
    <lineage>
        <taxon>Eukaryota</taxon>
        <taxon>Sar</taxon>
        <taxon>Alveolata</taxon>
        <taxon>Ciliophora</taxon>
        <taxon>Intramacronucleata</taxon>
        <taxon>Oligohymenophorea</taxon>
        <taxon>Peniculida</taxon>
        <taxon>Parameciidae</taxon>
        <taxon>Paramecium</taxon>
    </lineage>
</organism>